<reference evidence="2 3" key="1">
    <citation type="submission" date="2020-01" db="EMBL/GenBank/DDBJ databases">
        <authorList>
            <person name="Kim M.K."/>
        </authorList>
    </citation>
    <scope>NUCLEOTIDE SEQUENCE [LARGE SCALE GENOMIC DNA]</scope>
    <source>
        <strain evidence="2 3">172606-1</strain>
    </source>
</reference>
<keyword evidence="3" id="KW-1185">Reference proteome</keyword>
<dbReference type="InterPro" id="IPR024775">
    <property type="entry name" value="DinB-like"/>
</dbReference>
<accession>A0A6C0GDE1</accession>
<sequence length="146" mass="16470">MQKEILLEMLAQNQITCSAAFTGITHENAHLRLNEKTASAGFIYRHIGEMMNMFGLFFGIPTEVQNTTMGQTDEGQGQDVDQSHLLVQKGFDMLQRYIENATDTSWLDPVDTPFFGTVSRARLFSHILFHTSHHAGQIVLTLKKGR</sequence>
<evidence type="ECO:0000313" key="3">
    <source>
        <dbReference type="Proteomes" id="UP000480178"/>
    </source>
</evidence>
<gene>
    <name evidence="2" type="ORF">GXP67_04210</name>
</gene>
<feature type="domain" description="DinB-like" evidence="1">
    <location>
        <begin position="18"/>
        <end position="138"/>
    </location>
</feature>
<proteinExistence type="predicted"/>
<dbReference type="KEGG" id="rhoz:GXP67_04210"/>
<dbReference type="Proteomes" id="UP000480178">
    <property type="component" value="Chromosome"/>
</dbReference>
<dbReference type="Gene3D" id="1.20.120.450">
    <property type="entry name" value="dinb family like domain"/>
    <property type="match status" value="1"/>
</dbReference>
<evidence type="ECO:0000313" key="2">
    <source>
        <dbReference type="EMBL" id="QHT65928.1"/>
    </source>
</evidence>
<protein>
    <submittedName>
        <fullName evidence="2">DinB family protein</fullName>
    </submittedName>
</protein>
<evidence type="ECO:0000259" key="1">
    <source>
        <dbReference type="Pfam" id="PF12867"/>
    </source>
</evidence>
<dbReference type="EMBL" id="CP048222">
    <property type="protein sequence ID" value="QHT65928.1"/>
    <property type="molecule type" value="Genomic_DNA"/>
</dbReference>
<dbReference type="AlphaFoldDB" id="A0A6C0GDE1"/>
<name>A0A6C0GDE1_9BACT</name>
<dbReference type="RefSeq" id="WP_162442001.1">
    <property type="nucleotide sequence ID" value="NZ_CP048222.1"/>
</dbReference>
<dbReference type="SUPFAM" id="SSF109854">
    <property type="entry name" value="DinB/YfiT-like putative metalloenzymes"/>
    <property type="match status" value="1"/>
</dbReference>
<dbReference type="InterPro" id="IPR034660">
    <property type="entry name" value="DinB/YfiT-like"/>
</dbReference>
<organism evidence="2 3">
    <name type="scientific">Rhodocytophaga rosea</name>
    <dbReference type="NCBI Taxonomy" id="2704465"/>
    <lineage>
        <taxon>Bacteria</taxon>
        <taxon>Pseudomonadati</taxon>
        <taxon>Bacteroidota</taxon>
        <taxon>Cytophagia</taxon>
        <taxon>Cytophagales</taxon>
        <taxon>Rhodocytophagaceae</taxon>
        <taxon>Rhodocytophaga</taxon>
    </lineage>
</organism>
<dbReference type="Pfam" id="PF12867">
    <property type="entry name" value="DinB_2"/>
    <property type="match status" value="1"/>
</dbReference>